<gene>
    <name evidence="3" type="ORF">ETH_00016140</name>
</gene>
<feature type="compositionally biased region" description="Polar residues" evidence="1">
    <location>
        <begin position="461"/>
        <end position="478"/>
    </location>
</feature>
<dbReference type="VEuPathDB" id="ToxoDB:ETH_00016140"/>
<feature type="compositionally biased region" description="Polar residues" evidence="1">
    <location>
        <begin position="121"/>
        <end position="136"/>
    </location>
</feature>
<dbReference type="VEuPathDB" id="ToxoDB:ETH2_1593200"/>
<dbReference type="EMBL" id="HG673766">
    <property type="protein sequence ID" value="CDJ37550.1"/>
    <property type="molecule type" value="Genomic_DNA"/>
</dbReference>
<keyword evidence="2" id="KW-1133">Transmembrane helix</keyword>
<reference evidence="3" key="2">
    <citation type="submission" date="2013-10" db="EMBL/GenBank/DDBJ databases">
        <authorList>
            <person name="Aslett M."/>
        </authorList>
    </citation>
    <scope>NUCLEOTIDE SEQUENCE [LARGE SCALE GENOMIC DNA]</scope>
    <source>
        <strain evidence="3">Houghton</strain>
    </source>
</reference>
<dbReference type="AlphaFoldDB" id="U6KHP6"/>
<dbReference type="RefSeq" id="XP_013228388.1">
    <property type="nucleotide sequence ID" value="XM_013372934.1"/>
</dbReference>
<dbReference type="GeneID" id="25252382"/>
<proteinExistence type="predicted"/>
<keyword evidence="2" id="KW-0812">Transmembrane</keyword>
<name>U6KHP6_EIMTE</name>
<evidence type="ECO:0000256" key="2">
    <source>
        <dbReference type="SAM" id="Phobius"/>
    </source>
</evidence>
<reference evidence="3" key="1">
    <citation type="submission" date="2013-10" db="EMBL/GenBank/DDBJ databases">
        <title>Genomic analysis of the causative agents of coccidiosis in chickens.</title>
        <authorList>
            <person name="Reid A.J."/>
            <person name="Blake D."/>
            <person name="Billington K."/>
            <person name="Browne H."/>
            <person name="Dunn M."/>
            <person name="Hung S."/>
            <person name="Kawahara F."/>
            <person name="Miranda-Saavedra D."/>
            <person name="Mourier T."/>
            <person name="Nagra H."/>
            <person name="Otto T.D."/>
            <person name="Rawlings N."/>
            <person name="Sanchez A."/>
            <person name="Sanders M."/>
            <person name="Subramaniam C."/>
            <person name="Tay Y."/>
            <person name="Dear P."/>
            <person name="Doerig C."/>
            <person name="Gruber A."/>
            <person name="Parkinson J."/>
            <person name="Shirley M."/>
            <person name="Wan K.L."/>
            <person name="Berriman M."/>
            <person name="Tomley F."/>
            <person name="Pain A."/>
        </authorList>
    </citation>
    <scope>NUCLEOTIDE SEQUENCE [LARGE SCALE GENOMIC DNA]</scope>
    <source>
        <strain evidence="3">Houghton</strain>
    </source>
</reference>
<feature type="transmembrane region" description="Helical" evidence="2">
    <location>
        <begin position="33"/>
        <end position="54"/>
    </location>
</feature>
<feature type="region of interest" description="Disordered" evidence="1">
    <location>
        <begin position="438"/>
        <end position="492"/>
    </location>
</feature>
<keyword evidence="2" id="KW-0472">Membrane</keyword>
<dbReference type="Proteomes" id="UP000030747">
    <property type="component" value="Unassembled WGS sequence"/>
</dbReference>
<sequence>MSSGWYPAVFELSSHTTAEKKLYKKRWQPTHAFLGRKFIALFSVLAVVAIINCLRTFRGRTDRGNAPRQLMGGLDDGYDDPELAEILDLCLEMEGDEEAAFPLPARLIHPDLAANQPFQSELQQDQHLQEGQTSAPFSAMEQPWSPTDSFSAQTDLDSWNEGEHSLLQSLVAAGEPPDDSPARWPPPYSLTHPTRAEITSGSYSSGTVENEVPVAYGTTSMPSSYQGFQELSPCAQPYAHLHPRAVQASALSRSEQWGGPSYQHQMFHEIQTTSGHVHGAPPLGTQPRRRWLGGLGSNHSDPAVSRKRTIDQVTQDIGGALDAGYGRPNLKQMRFSQRGALLHKTSGADRKQTSDALERALQSVPLVWAPPEIDLATVETESSQDEVGALLSFPSSSANEGLSGSASIRVREFQLYDSSADDYSLRPCLVHSDCSSRKETSAMPAPQPAPAFDTPVAEPLQSPSLSTATQSTNNSENRAPSVEIVPEESGSDPEQELVDHIFYRFPSLGKHVKPRKFSLSRAQELKNTKTCFSTLAYMRSFLQKPHLDSWEADTVVTMSERLVAHLIYYHNTPLTTLTPSEAVAILGRRFLILDALLCAIKALGPAMDAPQWWPQVMPAVPGFWECKKRHFCVLRSKSYVLLAHRLSAAVETLKKGDRLGVKETIELKQELFCKESSIPDFKKPHWDPWRTFEEDT</sequence>
<dbReference type="OrthoDB" id="10319103at2759"/>
<accession>U6KHP6</accession>
<organism evidence="3 4">
    <name type="scientific">Eimeria tenella</name>
    <name type="common">Coccidian parasite</name>
    <dbReference type="NCBI Taxonomy" id="5802"/>
    <lineage>
        <taxon>Eukaryota</taxon>
        <taxon>Sar</taxon>
        <taxon>Alveolata</taxon>
        <taxon>Apicomplexa</taxon>
        <taxon>Conoidasida</taxon>
        <taxon>Coccidia</taxon>
        <taxon>Eucoccidiorida</taxon>
        <taxon>Eimeriorina</taxon>
        <taxon>Eimeriidae</taxon>
        <taxon>Eimeria</taxon>
    </lineage>
</organism>
<feature type="region of interest" description="Disordered" evidence="1">
    <location>
        <begin position="121"/>
        <end position="155"/>
    </location>
</feature>
<keyword evidence="4" id="KW-1185">Reference proteome</keyword>
<feature type="compositionally biased region" description="Polar residues" evidence="1">
    <location>
        <begin position="144"/>
        <end position="155"/>
    </location>
</feature>
<evidence type="ECO:0000313" key="4">
    <source>
        <dbReference type="Proteomes" id="UP000030747"/>
    </source>
</evidence>
<evidence type="ECO:0000313" key="3">
    <source>
        <dbReference type="EMBL" id="CDJ37550.1"/>
    </source>
</evidence>
<evidence type="ECO:0000256" key="1">
    <source>
        <dbReference type="SAM" id="MobiDB-lite"/>
    </source>
</evidence>
<protein>
    <submittedName>
        <fullName evidence="3">Uncharacterized protein</fullName>
    </submittedName>
</protein>